<gene>
    <name evidence="10" type="ORF">FHP25_36370</name>
</gene>
<dbReference type="Proteomes" id="UP000321638">
    <property type="component" value="Unassembled WGS sequence"/>
</dbReference>
<feature type="transmembrane region" description="Helical" evidence="9">
    <location>
        <begin position="95"/>
        <end position="117"/>
    </location>
</feature>
<feature type="transmembrane region" description="Helical" evidence="9">
    <location>
        <begin position="65"/>
        <end position="83"/>
    </location>
</feature>
<dbReference type="PANTHER" id="PTHR11795">
    <property type="entry name" value="BRANCHED-CHAIN AMINO ACID TRANSPORT SYSTEM PERMEASE PROTEIN LIVH"/>
    <property type="match status" value="1"/>
</dbReference>
<dbReference type="InterPro" id="IPR001851">
    <property type="entry name" value="ABC_transp_permease"/>
</dbReference>
<dbReference type="InterPro" id="IPR052157">
    <property type="entry name" value="BCAA_transport_permease"/>
</dbReference>
<proteinExistence type="inferred from homology"/>
<evidence type="ECO:0000256" key="2">
    <source>
        <dbReference type="ARBA" id="ARBA00022448"/>
    </source>
</evidence>
<evidence type="ECO:0000256" key="1">
    <source>
        <dbReference type="ARBA" id="ARBA00004651"/>
    </source>
</evidence>
<keyword evidence="2" id="KW-0813">Transport</keyword>
<comment type="subcellular location">
    <subcellularLocation>
        <location evidence="1">Cell membrane</location>
        <topology evidence="1">Multi-pass membrane protein</topology>
    </subcellularLocation>
</comment>
<evidence type="ECO:0000313" key="10">
    <source>
        <dbReference type="EMBL" id="TXL69993.1"/>
    </source>
</evidence>
<dbReference type="Pfam" id="PF02653">
    <property type="entry name" value="BPD_transp_2"/>
    <property type="match status" value="1"/>
</dbReference>
<keyword evidence="11" id="KW-1185">Reference proteome</keyword>
<reference evidence="10 11" key="1">
    <citation type="submission" date="2019-06" db="EMBL/GenBank/DDBJ databases">
        <title>New taxonomy in bacterial strain CC-CFT640, isolated from vineyard.</title>
        <authorList>
            <person name="Lin S.-Y."/>
            <person name="Tsai C.-F."/>
            <person name="Young C.-C."/>
        </authorList>
    </citation>
    <scope>NUCLEOTIDE SEQUENCE [LARGE SCALE GENOMIC DNA]</scope>
    <source>
        <strain evidence="10 11">CC-CFT640</strain>
    </source>
</reference>
<dbReference type="AlphaFoldDB" id="A0A5C8P9B7"/>
<feature type="transmembrane region" description="Helical" evidence="9">
    <location>
        <begin position="6"/>
        <end position="34"/>
    </location>
</feature>
<keyword evidence="5" id="KW-0029">Amino-acid transport</keyword>
<evidence type="ECO:0000256" key="8">
    <source>
        <dbReference type="ARBA" id="ARBA00037998"/>
    </source>
</evidence>
<comment type="caution">
    <text evidence="10">The sequence shown here is derived from an EMBL/GenBank/DDBJ whole genome shotgun (WGS) entry which is preliminary data.</text>
</comment>
<keyword evidence="6 9" id="KW-1133">Transmembrane helix</keyword>
<evidence type="ECO:0000313" key="11">
    <source>
        <dbReference type="Proteomes" id="UP000321638"/>
    </source>
</evidence>
<accession>A0A5C8P9B7</accession>
<dbReference type="EMBL" id="VDUZ01000067">
    <property type="protein sequence ID" value="TXL69993.1"/>
    <property type="molecule type" value="Genomic_DNA"/>
</dbReference>
<evidence type="ECO:0000256" key="7">
    <source>
        <dbReference type="ARBA" id="ARBA00023136"/>
    </source>
</evidence>
<evidence type="ECO:0000256" key="6">
    <source>
        <dbReference type="ARBA" id="ARBA00022989"/>
    </source>
</evidence>
<feature type="transmembrane region" description="Helical" evidence="9">
    <location>
        <begin position="229"/>
        <end position="257"/>
    </location>
</feature>
<organism evidence="10 11">
    <name type="scientific">Vineibacter terrae</name>
    <dbReference type="NCBI Taxonomy" id="2586908"/>
    <lineage>
        <taxon>Bacteria</taxon>
        <taxon>Pseudomonadati</taxon>
        <taxon>Pseudomonadota</taxon>
        <taxon>Alphaproteobacteria</taxon>
        <taxon>Hyphomicrobiales</taxon>
        <taxon>Vineibacter</taxon>
    </lineage>
</organism>
<dbReference type="PANTHER" id="PTHR11795:SF449">
    <property type="entry name" value="BRANCHED-CHAIN AMINO ACID TRANSPORT PERMEASE PROTEIN LIVH-RELATED"/>
    <property type="match status" value="1"/>
</dbReference>
<keyword evidence="7 9" id="KW-0472">Membrane</keyword>
<keyword evidence="4 9" id="KW-0812">Transmembrane</keyword>
<name>A0A5C8P9B7_9HYPH</name>
<feature type="transmembrane region" description="Helical" evidence="9">
    <location>
        <begin position="269"/>
        <end position="289"/>
    </location>
</feature>
<keyword evidence="3" id="KW-1003">Cell membrane</keyword>
<dbReference type="RefSeq" id="WP_178134062.1">
    <property type="nucleotide sequence ID" value="NZ_VDUZ01000067.1"/>
</dbReference>
<evidence type="ECO:0000256" key="3">
    <source>
        <dbReference type="ARBA" id="ARBA00022475"/>
    </source>
</evidence>
<evidence type="ECO:0000256" key="4">
    <source>
        <dbReference type="ARBA" id="ARBA00022692"/>
    </source>
</evidence>
<feature type="transmembrane region" description="Helical" evidence="9">
    <location>
        <begin position="41"/>
        <end position="59"/>
    </location>
</feature>
<dbReference type="GO" id="GO:0005886">
    <property type="term" value="C:plasma membrane"/>
    <property type="evidence" value="ECO:0007669"/>
    <property type="project" value="UniProtKB-SubCell"/>
</dbReference>
<feature type="transmembrane region" description="Helical" evidence="9">
    <location>
        <begin position="195"/>
        <end position="217"/>
    </location>
</feature>
<dbReference type="GO" id="GO:0006865">
    <property type="term" value="P:amino acid transport"/>
    <property type="evidence" value="ECO:0007669"/>
    <property type="project" value="UniProtKB-KW"/>
</dbReference>
<dbReference type="CDD" id="cd06582">
    <property type="entry name" value="TM_PBP1_LivH_like"/>
    <property type="match status" value="1"/>
</dbReference>
<dbReference type="GO" id="GO:0022857">
    <property type="term" value="F:transmembrane transporter activity"/>
    <property type="evidence" value="ECO:0007669"/>
    <property type="project" value="InterPro"/>
</dbReference>
<evidence type="ECO:0000256" key="9">
    <source>
        <dbReference type="SAM" id="Phobius"/>
    </source>
</evidence>
<feature type="transmembrane region" description="Helical" evidence="9">
    <location>
        <begin position="137"/>
        <end position="162"/>
    </location>
</feature>
<evidence type="ECO:0000256" key="5">
    <source>
        <dbReference type="ARBA" id="ARBA00022970"/>
    </source>
</evidence>
<comment type="similarity">
    <text evidence="8">Belongs to the binding-protein-dependent transport system permease family. LivHM subfamily.</text>
</comment>
<sequence>MGFVDYVQAIIDGLLFGTTYSLIGIGFTLVFGVMHKINMSYAAASLAGAYCGLIGPQMLGLPPWSVFPLSIVAAGVIGYVIYLTCFRFIPLASPLATLMSTVGMLLLVDEIVVHATAGMPQNYPAIYDGDPIELGPFILRADLVGVFLICVVAMAVLLALLYRTRLGMATRAVAQQPVAAQLCGMRLQAVNGLTFVVAGLLGGVAGAMIGASVGMLSPLIAGTITVKGLIVTVIGGLGSIPGAIVAGLLVGAAENLFQAVRNVTERDIYVMLLLFAFLVLRPGGLFAAARGRD</sequence>
<protein>
    <submittedName>
        <fullName evidence="10">Branched-chain amino acid ABC transporter permease</fullName>
    </submittedName>
</protein>